<name>A0ACB8XEA7_ARCLA</name>
<reference evidence="1 2" key="2">
    <citation type="journal article" date="2022" name="Mol. Ecol. Resour.">
        <title>The genomes of chicory, endive, great burdock and yacon provide insights into Asteraceae paleo-polyploidization history and plant inulin production.</title>
        <authorList>
            <person name="Fan W."/>
            <person name="Wang S."/>
            <person name="Wang H."/>
            <person name="Wang A."/>
            <person name="Jiang F."/>
            <person name="Liu H."/>
            <person name="Zhao H."/>
            <person name="Xu D."/>
            <person name="Zhang Y."/>
        </authorList>
    </citation>
    <scope>NUCLEOTIDE SEQUENCE [LARGE SCALE GENOMIC DNA]</scope>
    <source>
        <strain evidence="2">cv. Niubang</strain>
    </source>
</reference>
<reference evidence="2" key="1">
    <citation type="journal article" date="2022" name="Mol. Ecol. Resour.">
        <title>The genomes of chicory, endive, great burdock and yacon provide insights into Asteraceae palaeo-polyploidization history and plant inulin production.</title>
        <authorList>
            <person name="Fan W."/>
            <person name="Wang S."/>
            <person name="Wang H."/>
            <person name="Wang A."/>
            <person name="Jiang F."/>
            <person name="Liu H."/>
            <person name="Zhao H."/>
            <person name="Xu D."/>
            <person name="Zhang Y."/>
        </authorList>
    </citation>
    <scope>NUCLEOTIDE SEQUENCE [LARGE SCALE GENOMIC DNA]</scope>
    <source>
        <strain evidence="2">cv. Niubang</strain>
    </source>
</reference>
<keyword evidence="2" id="KW-1185">Reference proteome</keyword>
<evidence type="ECO:0000313" key="1">
    <source>
        <dbReference type="EMBL" id="KAI3665512.1"/>
    </source>
</evidence>
<sequence>MEERREEDWRRLIAEYTADFGKEIGAFWGLCSPKMGGVDGRQWSLPRVSWRVKTPNNQQIAFRSHVKQSLF</sequence>
<evidence type="ECO:0000313" key="2">
    <source>
        <dbReference type="Proteomes" id="UP001055879"/>
    </source>
</evidence>
<comment type="caution">
    <text evidence="1">The sequence shown here is derived from an EMBL/GenBank/DDBJ whole genome shotgun (WGS) entry which is preliminary data.</text>
</comment>
<accession>A0ACB8XEA7</accession>
<dbReference type="EMBL" id="CM042064">
    <property type="protein sequence ID" value="KAI3665512.1"/>
    <property type="molecule type" value="Genomic_DNA"/>
</dbReference>
<dbReference type="Proteomes" id="UP001055879">
    <property type="component" value="Linkage Group LG18"/>
</dbReference>
<gene>
    <name evidence="1" type="ORF">L6452_44139</name>
</gene>
<protein>
    <submittedName>
        <fullName evidence="1">Uncharacterized protein</fullName>
    </submittedName>
</protein>
<organism evidence="1 2">
    <name type="scientific">Arctium lappa</name>
    <name type="common">Greater burdock</name>
    <name type="synonym">Lappa major</name>
    <dbReference type="NCBI Taxonomy" id="4217"/>
    <lineage>
        <taxon>Eukaryota</taxon>
        <taxon>Viridiplantae</taxon>
        <taxon>Streptophyta</taxon>
        <taxon>Embryophyta</taxon>
        <taxon>Tracheophyta</taxon>
        <taxon>Spermatophyta</taxon>
        <taxon>Magnoliopsida</taxon>
        <taxon>eudicotyledons</taxon>
        <taxon>Gunneridae</taxon>
        <taxon>Pentapetalae</taxon>
        <taxon>asterids</taxon>
        <taxon>campanulids</taxon>
        <taxon>Asterales</taxon>
        <taxon>Asteraceae</taxon>
        <taxon>Carduoideae</taxon>
        <taxon>Cardueae</taxon>
        <taxon>Arctiinae</taxon>
        <taxon>Arctium</taxon>
    </lineage>
</organism>
<proteinExistence type="predicted"/>